<organism evidence="5 6">
    <name type="scientific">Kitasatospora xanthocidica</name>
    <dbReference type="NCBI Taxonomy" id="83382"/>
    <lineage>
        <taxon>Bacteria</taxon>
        <taxon>Bacillati</taxon>
        <taxon>Actinomycetota</taxon>
        <taxon>Actinomycetes</taxon>
        <taxon>Kitasatosporales</taxon>
        <taxon>Streptomycetaceae</taxon>
        <taxon>Kitasatospora</taxon>
    </lineage>
</organism>
<comment type="caution">
    <text evidence="5">The sequence shown here is derived from an EMBL/GenBank/DDBJ whole genome shotgun (WGS) entry which is preliminary data.</text>
</comment>
<dbReference type="InterPro" id="IPR042171">
    <property type="entry name" value="Acyl-CoA_hotdog"/>
</dbReference>
<evidence type="ECO:0000256" key="1">
    <source>
        <dbReference type="ARBA" id="ARBA00006538"/>
    </source>
</evidence>
<dbReference type="Gene3D" id="2.40.160.210">
    <property type="entry name" value="Acyl-CoA thioesterase, double hotdog domain"/>
    <property type="match status" value="1"/>
</dbReference>
<feature type="domain" description="Acyl-CoA thioesterase-like N-terminal HotDog" evidence="3">
    <location>
        <begin position="3"/>
        <end position="77"/>
    </location>
</feature>
<dbReference type="EMBL" id="QVIG01000002">
    <property type="protein sequence ID" value="RGD56375.1"/>
    <property type="molecule type" value="Genomic_DNA"/>
</dbReference>
<evidence type="ECO:0000256" key="2">
    <source>
        <dbReference type="ARBA" id="ARBA00022801"/>
    </source>
</evidence>
<dbReference type="CDD" id="cd03444">
    <property type="entry name" value="Thioesterase_II_repeat1"/>
    <property type="match status" value="1"/>
</dbReference>
<dbReference type="InterPro" id="IPR049449">
    <property type="entry name" value="TesB_ACOT8-like_N"/>
</dbReference>
<name>A0A372ZMB9_9ACTN</name>
<dbReference type="SUPFAM" id="SSF54637">
    <property type="entry name" value="Thioesterase/thiol ester dehydrase-isomerase"/>
    <property type="match status" value="2"/>
</dbReference>
<evidence type="ECO:0000259" key="4">
    <source>
        <dbReference type="Pfam" id="PF20789"/>
    </source>
</evidence>
<dbReference type="InterPro" id="IPR003703">
    <property type="entry name" value="Acyl_CoA_thio"/>
</dbReference>
<dbReference type="AlphaFoldDB" id="A0A372ZMB9"/>
<accession>A0A372ZMB9</accession>
<dbReference type="PANTHER" id="PTHR11066">
    <property type="entry name" value="ACYL-COA THIOESTERASE"/>
    <property type="match status" value="1"/>
</dbReference>
<protein>
    <submittedName>
        <fullName evidence="5">Acyl-CoA thioesterase II</fullName>
    </submittedName>
</protein>
<dbReference type="GO" id="GO:0047617">
    <property type="term" value="F:fatty acyl-CoA hydrolase activity"/>
    <property type="evidence" value="ECO:0007669"/>
    <property type="project" value="InterPro"/>
</dbReference>
<dbReference type="GO" id="GO:0006637">
    <property type="term" value="P:acyl-CoA metabolic process"/>
    <property type="evidence" value="ECO:0007669"/>
    <property type="project" value="InterPro"/>
</dbReference>
<keyword evidence="2" id="KW-0378">Hydrolase</keyword>
<keyword evidence="6" id="KW-1185">Reference proteome</keyword>
<dbReference type="InterPro" id="IPR049450">
    <property type="entry name" value="ACOT8-like_C"/>
</dbReference>
<dbReference type="Pfam" id="PF13622">
    <property type="entry name" value="4HBT_3"/>
    <property type="match status" value="1"/>
</dbReference>
<dbReference type="GO" id="GO:0009062">
    <property type="term" value="P:fatty acid catabolic process"/>
    <property type="evidence" value="ECO:0007669"/>
    <property type="project" value="TreeGrafter"/>
</dbReference>
<sequence>MRAFGGHVAAQALVAAGRTREDERPVHSLHGYFLLPGTPGHPIDYLVERVREGLSYTTRRVTALQRGNEIFTLSVSFKHPEPAADRQRRIPPLPHPESLPNAVALLPEEVRRGFAASGGFRDLDLRFVPADTPGLPPAVPGLLQQFVWMRTASPLPDGDPLLHAGALTYLSDLTLASTVGLDVQSNFFQRTEPPRLLMASLDHAMWFHRPFRADEWLLFAQRSPSSSDGRGLALGEFYDLDGRLVASAVQEALVRDPS</sequence>
<dbReference type="PANTHER" id="PTHR11066:SF34">
    <property type="entry name" value="ACYL-COENZYME A THIOESTERASE 8"/>
    <property type="match status" value="1"/>
</dbReference>
<dbReference type="CDD" id="cd03445">
    <property type="entry name" value="Thioesterase_II_repeat2"/>
    <property type="match status" value="1"/>
</dbReference>
<gene>
    <name evidence="5" type="ORF">DR950_38935</name>
</gene>
<comment type="similarity">
    <text evidence="1">Belongs to the C/M/P thioester hydrolase family.</text>
</comment>
<dbReference type="Proteomes" id="UP000263377">
    <property type="component" value="Unassembled WGS sequence"/>
</dbReference>
<evidence type="ECO:0000313" key="5">
    <source>
        <dbReference type="EMBL" id="RGD56375.1"/>
    </source>
</evidence>
<evidence type="ECO:0000313" key="6">
    <source>
        <dbReference type="Proteomes" id="UP000263377"/>
    </source>
</evidence>
<dbReference type="Pfam" id="PF20789">
    <property type="entry name" value="4HBT_3C"/>
    <property type="match status" value="1"/>
</dbReference>
<feature type="domain" description="Acyl-CoA thioesterase-like C-terminal" evidence="4">
    <location>
        <begin position="114"/>
        <end position="254"/>
    </location>
</feature>
<dbReference type="InterPro" id="IPR029069">
    <property type="entry name" value="HotDog_dom_sf"/>
</dbReference>
<reference evidence="5 6" key="1">
    <citation type="submission" date="2018-08" db="EMBL/GenBank/DDBJ databases">
        <title>Diversity &amp; Physiological Properties of Lignin-Decomposing Actinobacteria from Soil.</title>
        <authorList>
            <person name="Roh S.G."/>
            <person name="Kim S.B."/>
        </authorList>
    </citation>
    <scope>NUCLEOTIDE SEQUENCE [LARGE SCALE GENOMIC DNA]</scope>
    <source>
        <strain evidence="5 6">MMS17-GH009</strain>
    </source>
</reference>
<evidence type="ECO:0000259" key="3">
    <source>
        <dbReference type="Pfam" id="PF13622"/>
    </source>
</evidence>
<proteinExistence type="inferred from homology"/>